<evidence type="ECO:0000313" key="5">
    <source>
        <dbReference type="Proteomes" id="UP000320095"/>
    </source>
</evidence>
<evidence type="ECO:0000259" key="3">
    <source>
        <dbReference type="PROSITE" id="PS51077"/>
    </source>
</evidence>
<feature type="domain" description="HTH iclR-type" evidence="3">
    <location>
        <begin position="28"/>
        <end position="88"/>
    </location>
</feature>
<dbReference type="InterPro" id="IPR005471">
    <property type="entry name" value="Tscrpt_reg_IclR_N"/>
</dbReference>
<keyword evidence="2" id="KW-0804">Transcription</keyword>
<dbReference type="GO" id="GO:0003677">
    <property type="term" value="F:DNA binding"/>
    <property type="evidence" value="ECO:0007669"/>
    <property type="project" value="InterPro"/>
</dbReference>
<dbReference type="SUPFAM" id="SSF46785">
    <property type="entry name" value="Winged helix' DNA-binding domain"/>
    <property type="match status" value="1"/>
</dbReference>
<organism evidence="4 5">
    <name type="scientific">Mycolicibacterium hodleri</name>
    <dbReference type="NCBI Taxonomy" id="49897"/>
    <lineage>
        <taxon>Bacteria</taxon>
        <taxon>Bacillati</taxon>
        <taxon>Actinomycetota</taxon>
        <taxon>Actinomycetes</taxon>
        <taxon>Mycobacteriales</taxon>
        <taxon>Mycobacteriaceae</taxon>
        <taxon>Mycolicibacterium</taxon>
    </lineage>
</organism>
<keyword evidence="5" id="KW-1185">Reference proteome</keyword>
<dbReference type="SUPFAM" id="SSF55781">
    <property type="entry name" value="GAF domain-like"/>
    <property type="match status" value="1"/>
</dbReference>
<evidence type="ECO:0000256" key="2">
    <source>
        <dbReference type="ARBA" id="ARBA00023163"/>
    </source>
</evidence>
<dbReference type="PANTHER" id="PTHR30136">
    <property type="entry name" value="HELIX-TURN-HELIX TRANSCRIPTIONAL REGULATOR, ICLR FAMILY"/>
    <property type="match status" value="1"/>
</dbReference>
<dbReference type="InterPro" id="IPR050707">
    <property type="entry name" value="HTH_MetabolicPath_Reg"/>
</dbReference>
<dbReference type="PROSITE" id="PS51077">
    <property type="entry name" value="HTH_ICLR"/>
    <property type="match status" value="1"/>
</dbReference>
<dbReference type="InterPro" id="IPR029016">
    <property type="entry name" value="GAF-like_dom_sf"/>
</dbReference>
<dbReference type="InterPro" id="IPR036390">
    <property type="entry name" value="WH_DNA-bd_sf"/>
</dbReference>
<dbReference type="PANTHER" id="PTHR30136:SF24">
    <property type="entry name" value="HTH-TYPE TRANSCRIPTIONAL REPRESSOR ALLR"/>
    <property type="match status" value="1"/>
</dbReference>
<dbReference type="AlphaFoldDB" id="A0A502DV66"/>
<comment type="caution">
    <text evidence="4">The sequence shown here is derived from an EMBL/GenBank/DDBJ whole genome shotgun (WGS) entry which is preliminary data.</text>
</comment>
<dbReference type="GO" id="GO:0045892">
    <property type="term" value="P:negative regulation of DNA-templated transcription"/>
    <property type="evidence" value="ECO:0007669"/>
    <property type="project" value="TreeGrafter"/>
</dbReference>
<dbReference type="Gene3D" id="1.10.10.10">
    <property type="entry name" value="Winged helix-like DNA-binding domain superfamily/Winged helix DNA-binding domain"/>
    <property type="match status" value="1"/>
</dbReference>
<dbReference type="Proteomes" id="UP000320095">
    <property type="component" value="Unassembled WGS sequence"/>
</dbReference>
<dbReference type="SMART" id="SM00346">
    <property type="entry name" value="HTH_ICLR"/>
    <property type="match status" value="1"/>
</dbReference>
<sequence length="255" mass="27292">MVMPSRVVEVPRESCVADEPTSEGRATRGVLDGAFVVLDALADAEDGLGLTALARSTGLAKTSAYRLAEQLTDLGAVQRVQRRYYIGPRIGHMGQRWQPDPALRQAGQAPVHSLAVQARAMASLRILHEGRLRVICATVPNGLAYLSSPADAVSTARTATGRVLHAARTDSVVMLPDCWSAREWRRLRASVREPHATVVDDQDVFPGVCCVCAPVWSPDGTCTAAVTALFGVGKPTARVRDLVVHTARSIAARLP</sequence>
<reference evidence="4 5" key="1">
    <citation type="journal article" date="2019" name="Environ. Microbiol.">
        <title>Species interactions and distinct microbial communities in high Arctic permafrost affected cryosols are associated with the CH4 and CO2 gas fluxes.</title>
        <authorList>
            <person name="Altshuler I."/>
            <person name="Hamel J."/>
            <person name="Turney S."/>
            <person name="Magnuson E."/>
            <person name="Levesque R."/>
            <person name="Greer C."/>
            <person name="Whyte L.G."/>
        </authorList>
    </citation>
    <scope>NUCLEOTIDE SEQUENCE [LARGE SCALE GENOMIC DNA]</scope>
    <source>
        <strain evidence="4 5">S5.20</strain>
    </source>
</reference>
<evidence type="ECO:0000256" key="1">
    <source>
        <dbReference type="ARBA" id="ARBA00023015"/>
    </source>
</evidence>
<protein>
    <recommendedName>
        <fullName evidence="3">HTH iclR-type domain-containing protein</fullName>
    </recommendedName>
</protein>
<keyword evidence="1" id="KW-0805">Transcription regulation</keyword>
<dbReference type="Pfam" id="PF09339">
    <property type="entry name" value="HTH_IclR"/>
    <property type="match status" value="1"/>
</dbReference>
<dbReference type="GO" id="GO:0003700">
    <property type="term" value="F:DNA-binding transcription factor activity"/>
    <property type="evidence" value="ECO:0007669"/>
    <property type="project" value="TreeGrafter"/>
</dbReference>
<evidence type="ECO:0000313" key="4">
    <source>
        <dbReference type="EMBL" id="TPG28212.1"/>
    </source>
</evidence>
<gene>
    <name evidence="4" type="ORF">EAH80_28275</name>
</gene>
<dbReference type="EMBL" id="RCZG01000019">
    <property type="protein sequence ID" value="TPG28212.1"/>
    <property type="molecule type" value="Genomic_DNA"/>
</dbReference>
<proteinExistence type="predicted"/>
<name>A0A502DV66_9MYCO</name>
<accession>A0A502DV66</accession>
<dbReference type="InterPro" id="IPR036388">
    <property type="entry name" value="WH-like_DNA-bd_sf"/>
</dbReference>
<dbReference type="Gene3D" id="3.30.450.40">
    <property type="match status" value="1"/>
</dbReference>